<feature type="compositionally biased region" description="Basic residues" evidence="1">
    <location>
        <begin position="463"/>
        <end position="478"/>
    </location>
</feature>
<feature type="non-terminal residue" evidence="3">
    <location>
        <position position="759"/>
    </location>
</feature>
<dbReference type="EMBL" id="LSSK01001382">
    <property type="protein sequence ID" value="OMH79863.1"/>
    <property type="molecule type" value="Genomic_DNA"/>
</dbReference>
<comment type="caution">
    <text evidence="3">The sequence shown here is derived from an EMBL/GenBank/DDBJ whole genome shotgun (WGS) entry which is preliminary data.</text>
</comment>
<feature type="compositionally biased region" description="Basic and acidic residues" evidence="1">
    <location>
        <begin position="541"/>
        <end position="555"/>
    </location>
</feature>
<feature type="compositionally biased region" description="Polar residues" evidence="1">
    <location>
        <begin position="238"/>
        <end position="248"/>
    </location>
</feature>
<dbReference type="CDD" id="cd00303">
    <property type="entry name" value="retropepsin_like"/>
    <property type="match status" value="1"/>
</dbReference>
<feature type="region of interest" description="Disordered" evidence="1">
    <location>
        <begin position="167"/>
        <end position="194"/>
    </location>
</feature>
<feature type="domain" description="DUF4939" evidence="2">
    <location>
        <begin position="3"/>
        <end position="81"/>
    </location>
</feature>
<evidence type="ECO:0000259" key="2">
    <source>
        <dbReference type="Pfam" id="PF16297"/>
    </source>
</evidence>
<feature type="region of interest" description="Disordered" evidence="1">
    <location>
        <begin position="235"/>
        <end position="255"/>
    </location>
</feature>
<evidence type="ECO:0000313" key="4">
    <source>
        <dbReference type="Proteomes" id="UP000188320"/>
    </source>
</evidence>
<feature type="region of interest" description="Disordered" evidence="1">
    <location>
        <begin position="382"/>
        <end position="605"/>
    </location>
</feature>
<dbReference type="Pfam" id="PF16297">
    <property type="entry name" value="DUF4939"/>
    <property type="match status" value="1"/>
</dbReference>
<evidence type="ECO:0000313" key="3">
    <source>
        <dbReference type="EMBL" id="OMH79863.1"/>
    </source>
</evidence>
<feature type="compositionally biased region" description="Polar residues" evidence="1">
    <location>
        <begin position="479"/>
        <end position="516"/>
    </location>
</feature>
<dbReference type="AlphaFoldDB" id="A0A1R1PG15"/>
<dbReference type="InterPro" id="IPR032549">
    <property type="entry name" value="DUF4939"/>
</dbReference>
<feature type="compositionally biased region" description="Polar residues" evidence="1">
    <location>
        <begin position="424"/>
        <end position="436"/>
    </location>
</feature>
<dbReference type="OrthoDB" id="128646at2759"/>
<dbReference type="Proteomes" id="UP000188320">
    <property type="component" value="Unassembled WGS sequence"/>
</dbReference>
<feature type="compositionally biased region" description="Polar residues" evidence="1">
    <location>
        <begin position="594"/>
        <end position="605"/>
    </location>
</feature>
<reference evidence="4" key="1">
    <citation type="submission" date="2017-01" db="EMBL/GenBank/DDBJ databases">
        <authorList>
            <person name="Wang Y."/>
            <person name="White M."/>
            <person name="Kvist S."/>
            <person name="Moncalvo J.-M."/>
        </authorList>
    </citation>
    <scope>NUCLEOTIDE SEQUENCE [LARGE SCALE GENOMIC DNA]</scope>
    <source>
        <strain evidence="4">COL-18-3</strain>
    </source>
</reference>
<proteinExistence type="predicted"/>
<protein>
    <submittedName>
        <fullName evidence="3">Retrotransposon-derived protein PEG10</fullName>
    </submittedName>
</protein>
<feature type="compositionally biased region" description="Basic and acidic residues" evidence="1">
    <location>
        <begin position="680"/>
        <end position="696"/>
    </location>
</feature>
<sequence>SRIALPERYDGNRSLFRGFVNQCRLLFFTNADQYPTDVSKVGLVMSLLSGNALRWASPYIEKDSPLLYSFELFLKEFSKVFDDPQRTQTANDSIRALRQDPNSVSIYASEFRRLMMDLDWNESAFFSQFSEGLNENVLDTLALFQTPTDLKGFINSAITVDARLTRRKEEKARKRRGIQPQTTSGPQLPEPMHVDAIHRTVSQPERERRMKLGLCFYCGGEKHQAQNCTVRKPPLNLRQASNDPSSTELCPRPNSDHSNRFMVPVTVHVPGKHSFKIMAMIDSGASGVFINKSLVDSQTIPTQSKEEPVAVEFIDGSPLTGGPITHHTKPLNIQIQGNHLESATFDVMNCFHADMNHKFLSNFCIKNCIQYHTKLTQTMKAKATTSMPQGSMSISGPSPGLPLINSKADHRSIKAQDIPKETNNHSNSQVHVSQESRIPAHHNHSQSQSQSHSHSHSQSIMKKPNHSHGHNTMKKPSHSHSQGIQVNQPPSQSHSQGIQVNQPPSQSHRQNTNASHKTSKTDKESKVNTAIQVDSTPDIPLEDHSHSDQSIKSELDSQSDSYSEDLTYEFESFDDSESISSFDQCPDSDDDMELSTTPDNMSVISEIPSSTPIVEEISDMEDQIFMTPRPMTPPPADPVEPIRKRHSENLLDEQVALKKKKPRVSHMIGLISQAKPPSPRQEEPDEPKKGIDDPDPRPIWQPKIIVGAIDSSQASDLTAMIKAKSKTDPEAITLITKSQKPGSKITVTEGLVRYNNLLF</sequence>
<keyword evidence="4" id="KW-1185">Reference proteome</keyword>
<dbReference type="Gene3D" id="2.40.70.10">
    <property type="entry name" value="Acid Proteases"/>
    <property type="match status" value="1"/>
</dbReference>
<feature type="compositionally biased region" description="Polar residues" evidence="1">
    <location>
        <begin position="382"/>
        <end position="396"/>
    </location>
</feature>
<dbReference type="InterPro" id="IPR021109">
    <property type="entry name" value="Peptidase_aspartic_dom_sf"/>
</dbReference>
<dbReference type="PANTHER" id="PTHR15503:SF22">
    <property type="entry name" value="TRANSPOSON TY3-I GAG POLYPROTEIN"/>
    <property type="match status" value="1"/>
</dbReference>
<dbReference type="PANTHER" id="PTHR15503">
    <property type="entry name" value="LDOC1 RELATED"/>
    <property type="match status" value="1"/>
</dbReference>
<feature type="compositionally biased region" description="Acidic residues" evidence="1">
    <location>
        <begin position="562"/>
        <end position="577"/>
    </location>
</feature>
<feature type="non-terminal residue" evidence="3">
    <location>
        <position position="1"/>
    </location>
</feature>
<evidence type="ECO:0000256" key="1">
    <source>
        <dbReference type="SAM" id="MobiDB-lite"/>
    </source>
</evidence>
<feature type="compositionally biased region" description="Basic and acidic residues" evidence="1">
    <location>
        <begin position="407"/>
        <end position="423"/>
    </location>
</feature>
<organism evidence="3 4">
    <name type="scientific">Zancudomyces culisetae</name>
    <name type="common">Gut fungus</name>
    <name type="synonym">Smittium culisetae</name>
    <dbReference type="NCBI Taxonomy" id="1213189"/>
    <lineage>
        <taxon>Eukaryota</taxon>
        <taxon>Fungi</taxon>
        <taxon>Fungi incertae sedis</taxon>
        <taxon>Zoopagomycota</taxon>
        <taxon>Kickxellomycotina</taxon>
        <taxon>Harpellomycetes</taxon>
        <taxon>Harpellales</taxon>
        <taxon>Legeriomycetaceae</taxon>
        <taxon>Zancudomyces</taxon>
    </lineage>
</organism>
<feature type="compositionally biased region" description="Low complexity" evidence="1">
    <location>
        <begin position="445"/>
        <end position="459"/>
    </location>
</feature>
<dbReference type="InterPro" id="IPR032567">
    <property type="entry name" value="RTL1-rel"/>
</dbReference>
<feature type="region of interest" description="Disordered" evidence="1">
    <location>
        <begin position="669"/>
        <end position="700"/>
    </location>
</feature>
<accession>A0A1R1PG15</accession>
<gene>
    <name evidence="3" type="ORF">AX774_g6713</name>
</gene>
<name>A0A1R1PG15_ZANCU</name>